<name>A0A0E0LW33_ORYPU</name>
<organism evidence="2">
    <name type="scientific">Oryza punctata</name>
    <name type="common">Red rice</name>
    <dbReference type="NCBI Taxonomy" id="4537"/>
    <lineage>
        <taxon>Eukaryota</taxon>
        <taxon>Viridiplantae</taxon>
        <taxon>Streptophyta</taxon>
        <taxon>Embryophyta</taxon>
        <taxon>Tracheophyta</taxon>
        <taxon>Spermatophyta</taxon>
        <taxon>Magnoliopsida</taxon>
        <taxon>Liliopsida</taxon>
        <taxon>Poales</taxon>
        <taxon>Poaceae</taxon>
        <taxon>BOP clade</taxon>
        <taxon>Oryzoideae</taxon>
        <taxon>Oryzeae</taxon>
        <taxon>Oryzinae</taxon>
        <taxon>Oryza</taxon>
    </lineage>
</organism>
<dbReference type="HOGENOM" id="CLU_2501863_0_0_1"/>
<dbReference type="Gramene" id="OPUNC08G16400.1">
    <property type="protein sequence ID" value="OPUNC08G16400.1"/>
    <property type="gene ID" value="OPUNC08G16400"/>
</dbReference>
<dbReference type="AlphaFoldDB" id="A0A0E0LW33"/>
<evidence type="ECO:0000313" key="3">
    <source>
        <dbReference type="Proteomes" id="UP000026962"/>
    </source>
</evidence>
<protein>
    <submittedName>
        <fullName evidence="2">Uncharacterized protein</fullName>
    </submittedName>
</protein>
<reference evidence="2" key="1">
    <citation type="submission" date="2015-04" db="UniProtKB">
        <authorList>
            <consortium name="EnsemblPlants"/>
        </authorList>
    </citation>
    <scope>IDENTIFICATION</scope>
</reference>
<dbReference type="EnsemblPlants" id="OPUNC08G16400.1">
    <property type="protein sequence ID" value="OPUNC08G16400.1"/>
    <property type="gene ID" value="OPUNC08G16400"/>
</dbReference>
<dbReference type="Proteomes" id="UP000026962">
    <property type="component" value="Chromosome 8"/>
</dbReference>
<feature type="region of interest" description="Disordered" evidence="1">
    <location>
        <begin position="1"/>
        <end position="38"/>
    </location>
</feature>
<evidence type="ECO:0000256" key="1">
    <source>
        <dbReference type="SAM" id="MobiDB-lite"/>
    </source>
</evidence>
<sequence length="86" mass="9545">MRTSCQMERLRPESSPGSFGSQRRRPWPPRATAAEQYGDGAVIGAGAETNGEMLSCREEPVNGYGQERGRSQENNIMPINMEIVMK</sequence>
<reference evidence="2" key="2">
    <citation type="submission" date="2018-05" db="EMBL/GenBank/DDBJ databases">
        <title>OpunRS2 (Oryza punctata Reference Sequence Version 2).</title>
        <authorList>
            <person name="Zhang J."/>
            <person name="Kudrna D."/>
            <person name="Lee S."/>
            <person name="Talag J."/>
            <person name="Welchert J."/>
            <person name="Wing R.A."/>
        </authorList>
    </citation>
    <scope>NUCLEOTIDE SEQUENCE [LARGE SCALE GENOMIC DNA]</scope>
</reference>
<keyword evidence="3" id="KW-1185">Reference proteome</keyword>
<proteinExistence type="predicted"/>
<evidence type="ECO:0000313" key="2">
    <source>
        <dbReference type="EnsemblPlants" id="OPUNC08G16400.1"/>
    </source>
</evidence>
<accession>A0A0E0LW33</accession>